<feature type="compositionally biased region" description="Basic and acidic residues" evidence="1">
    <location>
        <begin position="1461"/>
        <end position="1481"/>
    </location>
</feature>
<feature type="region of interest" description="Disordered" evidence="1">
    <location>
        <begin position="1022"/>
        <end position="1223"/>
    </location>
</feature>
<feature type="compositionally biased region" description="Basic and acidic residues" evidence="1">
    <location>
        <begin position="1764"/>
        <end position="1795"/>
    </location>
</feature>
<dbReference type="WBParaSite" id="PTRK_0001464600.1">
    <property type="protein sequence ID" value="PTRK_0001464600.1"/>
    <property type="gene ID" value="PTRK_0001464600"/>
</dbReference>
<feature type="compositionally biased region" description="Basic and acidic residues" evidence="1">
    <location>
        <begin position="331"/>
        <end position="351"/>
    </location>
</feature>
<feature type="compositionally biased region" description="Basic and acidic residues" evidence="1">
    <location>
        <begin position="769"/>
        <end position="778"/>
    </location>
</feature>
<evidence type="ECO:0000313" key="2">
    <source>
        <dbReference type="Proteomes" id="UP000038045"/>
    </source>
</evidence>
<feature type="compositionally biased region" description="Basic residues" evidence="1">
    <location>
        <begin position="586"/>
        <end position="598"/>
    </location>
</feature>
<sequence length="2138" mass="226038">MTTSMSARAEPARDRRHHRGDADLGHQQRRRQGGDRGHAAADGRGSAFRPRRRLSGLPGDGGDPAVDSADLAVRLPAAGRADQPDGRAWSGHRLRRGGLDDAGPARLAGLEGDCSRGGGRLGLGADDGDRAPHHLHSAAEDAGAAGPDGLPGADRGVPGVRDGPVGGRADRAADRLGHPGLGGSGVVGVRDQSGVLAGATARGGAGHALPAGFAAGVHPDRLAVDGRCSDAADPDRRRHRSGRSRDQAGGPRRVVRRVLGLHQPFRRGPGRLDGPEPLATQGGVRPLSLHLPEPGAVDAGCGAGADHHDEPEPSGGAGPAGRGQRLSGQPEGRDRDHGPARKAGRDARPSDDGPDPAPAGADRTPDADVRAEDRAGHAVARAADGLAVVVVGVGVDHQGRAVGVPQPLAGAVLADAGLGGEELAVGRAVSGGVEVGQVAVVGALGVQQAVRRLGIGVVDVGAGRGEGGGALACGVDVDAVPAGRQARGLDLDQQAGRPLRQGRLADFGALTVGDRSLTRLARRSARDHGGMVDGGGLRPGLCGSAVAHGGVVMALGRGARSDQRSRGEGALLDGADAGRRPGQLRLGRRRYAGLHALHRGQDGPGGGGLADRHRKRHRRFPAELRREGTGARRPAGADSEPAGQRRGRHRLIERLPGAAGQPRHGRRGPAGYRARSRLPDGRRDHGPHRAAQCAARRTWLGHRARSRLGRGDPQGSRRHRHHRTAVPSEQADPDRTHRRNGAREASGRHLRRPRRVRPSGHAHRHRAEARRFGRRHPEPAVSLHGAAKLVRRQHAGAEPRPSRADGPAQAAGALPRLPRGSGRPPGQVRTGQGPRPRPRPGRSGRRRRQHRRGDPHHPQLGRPGGSARAAAGQGLARRRHDGPDRADRGPALGADRRRQAEPDRRTGARHPGPDPVASDRPRPRRHLRRGARPGRHHPGAPDHPVGARQCHGDRPRRPAGREGPVRWQVGHVDEGRRRHHGRLLGLDPHPGPVLRYQRQGLQAEDLASAAGQPAVARQGFRQPAAHRAGRQHHERAAAAGKRVRVGQLRHHVRHQVGRHRDEAGRRRPHGRRGHLQRRRRHPADDPAGSGHPLQGRRRSRLQGAGFDRGARHPSARRRRGHLDGRSGPRGRFARRTRRLRQACQRHAQGPGRRGCGRRGRRGRDGRRGGGRRRPQRRTHRRTGRGRAVHPDGHGNRLRQAPAGQSVLGGHQSARAGWGGSAARPDDPVVARCAVDEAAQASNPDLCPRSPASEACGHIWPDPRAASGGAGRLRRRPVRRWRGADFRGLHLEYRLCAGRDGGLARGAHAGGDGAGPAATRDGGLRAEERDPPGAPVRSGELRRRLHLQQRHARLRPGRPAGYRRGPERRKGSAVLDRRARRDAEDRGRALQRRHRGSAVQQPAGAFRQRAAGQCIPSRPARGFGLRVRVPDGEHEPAPQQRHRDRVSDGRSAPSGHCFAAGEGDRPSGRRDRELRQPGDGRPRGHRRGRQRPAGPQERVQLPSRARQRLRACRNQRSRPARHHGQSAHRDPAGRPDVCHFGFQGRGQRPVLSRRGGHGAGGFARQRQQSVLPDDGPERRLERQLYDLRSGGSGAGRCQKPEARQRRRGRQGRRSRRHDQGATGLGSAGGAAPDCAGRRAGLRALQRRRRGRPHRARRPVRHLRRAAGGRGHGRLIIDLGGGDEDARFDRFGGGGRPDARGGNGVGAGGDAGRRTGDGSGLRMEGGPHPGRTGARGRAGSCRAYPAAGRSRLLRQPSVAPGHRPVHGPDRRSAGHRRGPEPLSRPEGRVHLPPRRPDAVYSRGGARRGRAGLPAFPAGPDPAGRVSGHDGGQEGSCLGSLLPRLLPDAPALSVAGQALHHLGTGGVRSGRGAGAEVQPQPGRHGRRTGSHDAGARGVRPARSRAADGAGSGHDLGPVPHAGRYDASGQGRGLLDLRHRPAGSGGRSARRLIRPTRAAPATPSAGLLAVLAHPLQQQALAQAPVGDADALARPGALDRVKDRRARQHQIGAVGADAAFGRSACRAQGLEPQGGRLAVCARHPQAVDQIALIAAQAQVDAGQAGDRARGADHVDPPALEQAMHPVVIGTASGQMLADVGDHGLVPGLGVAGGFGVTLGQGDDAQGGRHPALAFKASGAAHHP</sequence>
<feature type="region of interest" description="Disordered" evidence="1">
    <location>
        <begin position="1686"/>
        <end position="1832"/>
    </location>
</feature>
<feature type="compositionally biased region" description="Basic residues" evidence="1">
    <location>
        <begin position="922"/>
        <end position="938"/>
    </location>
</feature>
<feature type="compositionally biased region" description="Low complexity" evidence="1">
    <location>
        <begin position="569"/>
        <end position="585"/>
    </location>
</feature>
<feature type="compositionally biased region" description="Basic residues" evidence="1">
    <location>
        <begin position="699"/>
        <end position="708"/>
    </location>
</feature>
<feature type="region of interest" description="Disordered" evidence="1">
    <location>
        <begin position="558"/>
        <end position="991"/>
    </location>
</feature>
<reference evidence="3" key="1">
    <citation type="submission" date="2017-02" db="UniProtKB">
        <authorList>
            <consortium name="WormBaseParasite"/>
        </authorList>
    </citation>
    <scope>IDENTIFICATION</scope>
</reference>
<feature type="compositionally biased region" description="Basic and acidic residues" evidence="1">
    <location>
        <begin position="620"/>
        <end position="630"/>
    </location>
</feature>
<feature type="compositionally biased region" description="Gly residues" evidence="1">
    <location>
        <begin position="1860"/>
        <end position="1870"/>
    </location>
</feature>
<protein>
    <submittedName>
        <fullName evidence="3">PE-PGRS family protein</fullName>
    </submittedName>
</protein>
<feature type="compositionally biased region" description="Basic residues" evidence="1">
    <location>
        <begin position="748"/>
        <end position="768"/>
    </location>
</feature>
<feature type="region of interest" description="Disordered" evidence="1">
    <location>
        <begin position="225"/>
        <end position="376"/>
    </location>
</feature>
<feature type="compositionally biased region" description="Basic residues" evidence="1">
    <location>
        <begin position="1504"/>
        <end position="1525"/>
    </location>
</feature>
<feature type="compositionally biased region" description="Basic and acidic residues" evidence="1">
    <location>
        <begin position="225"/>
        <end position="236"/>
    </location>
</feature>
<feature type="compositionally biased region" description="Basic and acidic residues" evidence="1">
    <location>
        <begin position="881"/>
        <end position="906"/>
    </location>
</feature>
<accession>A0A0N5A029</accession>
<name>A0A0N5A029_PARTI</name>
<feature type="compositionally biased region" description="Basic and acidic residues" evidence="1">
    <location>
        <begin position="1526"/>
        <end position="1536"/>
    </location>
</feature>
<feature type="compositionally biased region" description="Basic residues" evidence="1">
    <location>
        <begin position="1041"/>
        <end position="1057"/>
    </location>
</feature>
<feature type="compositionally biased region" description="Basic and acidic residues" evidence="1">
    <location>
        <begin position="1363"/>
        <end position="1387"/>
    </location>
</feature>
<feature type="compositionally biased region" description="Basic residues" evidence="1">
    <location>
        <begin position="1643"/>
        <end position="1667"/>
    </location>
</feature>
<evidence type="ECO:0000313" key="3">
    <source>
        <dbReference type="WBParaSite" id="PTRK_0001464600.1"/>
    </source>
</evidence>
<feature type="compositionally biased region" description="Basic and acidic residues" evidence="1">
    <location>
        <begin position="20"/>
        <end position="41"/>
    </location>
</feature>
<feature type="compositionally biased region" description="Basic and acidic residues" evidence="1">
    <location>
        <begin position="363"/>
        <end position="376"/>
    </location>
</feature>
<feature type="compositionally biased region" description="Basic and acidic residues" evidence="1">
    <location>
        <begin position="950"/>
        <end position="964"/>
    </location>
</feature>
<keyword evidence="2" id="KW-1185">Reference proteome</keyword>
<organism evidence="2 3">
    <name type="scientific">Parastrongyloides trichosuri</name>
    <name type="common">Possum-specific nematode worm</name>
    <dbReference type="NCBI Taxonomy" id="131310"/>
    <lineage>
        <taxon>Eukaryota</taxon>
        <taxon>Metazoa</taxon>
        <taxon>Ecdysozoa</taxon>
        <taxon>Nematoda</taxon>
        <taxon>Chromadorea</taxon>
        <taxon>Rhabditida</taxon>
        <taxon>Tylenchina</taxon>
        <taxon>Panagrolaimomorpha</taxon>
        <taxon>Strongyloidoidea</taxon>
        <taxon>Strongyloididae</taxon>
        <taxon>Parastrongyloides</taxon>
    </lineage>
</organism>
<feature type="compositionally biased region" description="Basic residues" evidence="1">
    <location>
        <begin position="1342"/>
        <end position="1355"/>
    </location>
</feature>
<feature type="region of interest" description="Disordered" evidence="1">
    <location>
        <begin position="1860"/>
        <end position="1928"/>
    </location>
</feature>
<evidence type="ECO:0000256" key="1">
    <source>
        <dbReference type="SAM" id="MobiDB-lite"/>
    </source>
</evidence>
<feature type="compositionally biased region" description="Basic and acidic residues" evidence="1">
    <location>
        <begin position="168"/>
        <end position="177"/>
    </location>
</feature>
<dbReference type="Proteomes" id="UP000038045">
    <property type="component" value="Unplaced"/>
</dbReference>
<feature type="compositionally biased region" description="Low complexity" evidence="1">
    <location>
        <begin position="140"/>
        <end position="163"/>
    </location>
</feature>
<feature type="compositionally biased region" description="Basic residues" evidence="1">
    <location>
        <begin position="1111"/>
        <end position="1120"/>
    </location>
</feature>
<proteinExistence type="predicted"/>
<feature type="compositionally biased region" description="Low complexity" evidence="1">
    <location>
        <begin position="812"/>
        <end position="834"/>
    </location>
</feature>
<feature type="compositionally biased region" description="Basic and acidic residues" evidence="1">
    <location>
        <begin position="1321"/>
        <end position="1330"/>
    </location>
</feature>
<feature type="region of interest" description="Disordered" evidence="1">
    <location>
        <begin position="1305"/>
        <end position="1667"/>
    </location>
</feature>
<feature type="compositionally biased region" description="Low complexity" evidence="1">
    <location>
        <begin position="865"/>
        <end position="875"/>
    </location>
</feature>
<feature type="compositionally biased region" description="Basic residues" evidence="1">
    <location>
        <begin position="1066"/>
        <end position="1081"/>
    </location>
</feature>
<feature type="compositionally biased region" description="Gly residues" evidence="1">
    <location>
        <begin position="1689"/>
        <end position="1708"/>
    </location>
</feature>
<feature type="compositionally biased region" description="Basic and acidic residues" evidence="1">
    <location>
        <begin position="1574"/>
        <end position="1584"/>
    </location>
</feature>
<feature type="region of interest" description="Disordered" evidence="1">
    <location>
        <begin position="1"/>
        <end position="187"/>
    </location>
</feature>
<feature type="compositionally biased region" description="Basic residues" evidence="1">
    <location>
        <begin position="1154"/>
        <end position="1187"/>
    </location>
</feature>
<feature type="compositionally biased region" description="Basic residues" evidence="1">
    <location>
        <begin position="1603"/>
        <end position="1615"/>
    </location>
</feature>
<feature type="compositionally biased region" description="Basic residues" evidence="1">
    <location>
        <begin position="1131"/>
        <end position="1140"/>
    </location>
</feature>
<feature type="compositionally biased region" description="Basic residues" evidence="1">
    <location>
        <begin position="836"/>
        <end position="854"/>
    </location>
</feature>